<sequence length="178" mass="19023">MPNFAPPRCVSACLGLVFPKGPGTLGDIAAPAWGAGDRGVCSRSGLQAAHGTARRHGCTGREVRGVSEPGRCSSGTHAPSGGRLRKLLQVRRYTQALTRNVLAVNTARTEDRSESPWNLTVKEKFLLSPLHSSMSVEDMLSPTLLVSLGMSLCEASYHYDKLLKNPMLLALCPPGMLP</sequence>
<keyword evidence="2" id="KW-1185">Reference proteome</keyword>
<dbReference type="Proteomes" id="UP001066276">
    <property type="component" value="Chromosome 6"/>
</dbReference>
<dbReference type="EMBL" id="JANPWB010000010">
    <property type="protein sequence ID" value="KAJ1135302.1"/>
    <property type="molecule type" value="Genomic_DNA"/>
</dbReference>
<accession>A0AAV7Q814</accession>
<protein>
    <submittedName>
        <fullName evidence="1">Uncharacterized protein</fullName>
    </submittedName>
</protein>
<reference evidence="1" key="1">
    <citation type="journal article" date="2022" name="bioRxiv">
        <title>Sequencing and chromosome-scale assembly of the giantPleurodeles waltlgenome.</title>
        <authorList>
            <person name="Brown T."/>
            <person name="Elewa A."/>
            <person name="Iarovenko S."/>
            <person name="Subramanian E."/>
            <person name="Araus A.J."/>
            <person name="Petzold A."/>
            <person name="Susuki M."/>
            <person name="Suzuki K.-i.T."/>
            <person name="Hayashi T."/>
            <person name="Toyoda A."/>
            <person name="Oliveira C."/>
            <person name="Osipova E."/>
            <person name="Leigh N.D."/>
            <person name="Simon A."/>
            <person name="Yun M.H."/>
        </authorList>
    </citation>
    <scope>NUCLEOTIDE SEQUENCE</scope>
    <source>
        <strain evidence="1">20211129_DDA</strain>
        <tissue evidence="1">Liver</tissue>
    </source>
</reference>
<evidence type="ECO:0000313" key="2">
    <source>
        <dbReference type="Proteomes" id="UP001066276"/>
    </source>
</evidence>
<evidence type="ECO:0000313" key="1">
    <source>
        <dbReference type="EMBL" id="KAJ1135302.1"/>
    </source>
</evidence>
<comment type="caution">
    <text evidence="1">The sequence shown here is derived from an EMBL/GenBank/DDBJ whole genome shotgun (WGS) entry which is preliminary data.</text>
</comment>
<gene>
    <name evidence="1" type="ORF">NDU88_001742</name>
</gene>
<dbReference type="AlphaFoldDB" id="A0AAV7Q814"/>
<organism evidence="1 2">
    <name type="scientific">Pleurodeles waltl</name>
    <name type="common">Iberian ribbed newt</name>
    <dbReference type="NCBI Taxonomy" id="8319"/>
    <lineage>
        <taxon>Eukaryota</taxon>
        <taxon>Metazoa</taxon>
        <taxon>Chordata</taxon>
        <taxon>Craniata</taxon>
        <taxon>Vertebrata</taxon>
        <taxon>Euteleostomi</taxon>
        <taxon>Amphibia</taxon>
        <taxon>Batrachia</taxon>
        <taxon>Caudata</taxon>
        <taxon>Salamandroidea</taxon>
        <taxon>Salamandridae</taxon>
        <taxon>Pleurodelinae</taxon>
        <taxon>Pleurodeles</taxon>
    </lineage>
</organism>
<name>A0AAV7Q814_PLEWA</name>
<proteinExistence type="predicted"/>